<dbReference type="EnsemblProtists" id="EOD35647">
    <property type="protein sequence ID" value="EOD35647"/>
    <property type="gene ID" value="EMIHUDRAFT_227425"/>
</dbReference>
<feature type="compositionally biased region" description="Basic and acidic residues" evidence="1">
    <location>
        <begin position="326"/>
        <end position="339"/>
    </location>
</feature>
<dbReference type="PANTHER" id="PTHR33050:SF7">
    <property type="entry name" value="RIBONUCLEASE H"/>
    <property type="match status" value="1"/>
</dbReference>
<feature type="region of interest" description="Disordered" evidence="1">
    <location>
        <begin position="279"/>
        <end position="339"/>
    </location>
</feature>
<accession>A0A0D3KIR2</accession>
<protein>
    <recommendedName>
        <fullName evidence="2">DUF4326 domain-containing protein</fullName>
    </recommendedName>
</protein>
<dbReference type="InterPro" id="IPR052055">
    <property type="entry name" value="Hepadnavirus_pol/RT"/>
</dbReference>
<evidence type="ECO:0000313" key="3">
    <source>
        <dbReference type="EnsemblProtists" id="EOD35647"/>
    </source>
</evidence>
<sequence length="1237" mass="134977">MGVIRSMTAEGRAAGAIPSAPRGLLLHLFAGGPRDGSFAHFATALGFDVIERDIILDPGHNLVDDGVFAEVMELIQSGAVKAVLLGTPCGTFSVLRIPQQDGREGPPQLRDRLHPMGMPGVPRQNLNELATANVLVRRTVIIAQAIADAGGVFIIENPPDRGDGPLYQAKFASHAPLWLVPEVIELADRTGAIKITFPQCALGSDFQKWTTLLVSPQLVPQLVDLSRLACQHPDGHRDVAVGARAARAAAYPPLMNRRLAEAISDCLTSLGGDAVDCRRNDLRGSKRSRDGMRDAQLSQRARQRLKRRQAASSGEAGDGRGPGCRTRPDPADPPERDTAADTELLPEAAQAPAMAVGSAMPHAGPLGEVAVGRRSDEGSVDITRLGVLGNPFPIRPLVARGMDDEVARRAVCDAHRLYLRRVMNRQEADLAEIAGTVGAPADGQPLVYQQPPAPEAVRGEIDRLAFVVARGGRLLLGCVCAPEQCHGDAVKEAILTAAMEKRVCAEPRGPPASGSLRRLVPEQEDVLRGKLLPVANEPPSTDPVEPPAEDRTPPAPLRTAELIPGPVIRRLRRFRRDVRTCLRLAAKGKWKRARGARPEAVYLSEEEAILPAGRGWTWRHDPDADLWHPITPSAWPSSEPVGELDRAAVAELATDYPDQEIVSYMLHGYPGPHIAPRCLLGQPHVGALKEHAGFAKCAAKDRAKGWVEAGRELPPVWPYCADPFNVVERYGKYRMTIDKTMTLVPGVTSYNDSVDLDSIDPVEYATIRDLAEASAILATAGVPIALWGFDLEAYFRKTGKQRRDVWMSGFVHEDGFGLDERIQFGQREAPVLMSRQSCYLVWAIRREIERLEAKYPPRDPVVRRWLEARRRLAAGAAAYRGAALSFILMYVDDLGGVCVDDDVEVDGVVWRRSQLYYVAAKAVVEQLGHSMADDKLSPPSREGMEFLGAYLRILDQRVLPAEGKCERYAAATRAVLDVEPSGGVVVVPKEALNSLTHKLLHAASFIPLGRQHLYHVRRALKAENRLAGARATLGRAALAELRWQLAQLELQEPVGVPFATRSRFPAAGSAGVLTPYSDASKEEDSSESGFGAWCVIDGTFVYVEGRWTPEECKQHSINVLELAAMNIGTFAFLDYAEGRGFDVQYVHEFVDNEAAEFVADRGKPRAPAMEDLLGRRYEAFWERGIFAAASRIASVDNDIADGLSRGGERLEDALRIAAASGMPTLKLEPQPRWRQLS</sequence>
<dbReference type="AlphaFoldDB" id="A0A0D3KIR2"/>
<evidence type="ECO:0000259" key="2">
    <source>
        <dbReference type="Pfam" id="PF14216"/>
    </source>
</evidence>
<dbReference type="Pfam" id="PF14216">
    <property type="entry name" value="DUF4326"/>
    <property type="match status" value="1"/>
</dbReference>
<dbReference type="Proteomes" id="UP000013827">
    <property type="component" value="Unassembled WGS sequence"/>
</dbReference>
<name>A0A0D3KIR2_EMIH1</name>
<feature type="region of interest" description="Disordered" evidence="1">
    <location>
        <begin position="533"/>
        <end position="559"/>
    </location>
</feature>
<evidence type="ECO:0000313" key="4">
    <source>
        <dbReference type="Proteomes" id="UP000013827"/>
    </source>
</evidence>
<dbReference type="RefSeq" id="XP_005788076.1">
    <property type="nucleotide sequence ID" value="XM_005788019.1"/>
</dbReference>
<keyword evidence="4" id="KW-1185">Reference proteome</keyword>
<reference evidence="4" key="1">
    <citation type="journal article" date="2013" name="Nature">
        <title>Pan genome of the phytoplankton Emiliania underpins its global distribution.</title>
        <authorList>
            <person name="Read B.A."/>
            <person name="Kegel J."/>
            <person name="Klute M.J."/>
            <person name="Kuo A."/>
            <person name="Lefebvre S.C."/>
            <person name="Maumus F."/>
            <person name="Mayer C."/>
            <person name="Miller J."/>
            <person name="Monier A."/>
            <person name="Salamov A."/>
            <person name="Young J."/>
            <person name="Aguilar M."/>
            <person name="Claverie J.M."/>
            <person name="Frickenhaus S."/>
            <person name="Gonzalez K."/>
            <person name="Herman E.K."/>
            <person name="Lin Y.C."/>
            <person name="Napier J."/>
            <person name="Ogata H."/>
            <person name="Sarno A.F."/>
            <person name="Shmutz J."/>
            <person name="Schroeder D."/>
            <person name="de Vargas C."/>
            <person name="Verret F."/>
            <person name="von Dassow P."/>
            <person name="Valentin K."/>
            <person name="Van de Peer Y."/>
            <person name="Wheeler G."/>
            <person name="Dacks J.B."/>
            <person name="Delwiche C.F."/>
            <person name="Dyhrman S.T."/>
            <person name="Glockner G."/>
            <person name="John U."/>
            <person name="Richards T."/>
            <person name="Worden A.Z."/>
            <person name="Zhang X."/>
            <person name="Grigoriev I.V."/>
            <person name="Allen A.E."/>
            <person name="Bidle K."/>
            <person name="Borodovsky M."/>
            <person name="Bowler C."/>
            <person name="Brownlee C."/>
            <person name="Cock J.M."/>
            <person name="Elias M."/>
            <person name="Gladyshev V.N."/>
            <person name="Groth M."/>
            <person name="Guda C."/>
            <person name="Hadaegh A."/>
            <person name="Iglesias-Rodriguez M.D."/>
            <person name="Jenkins J."/>
            <person name="Jones B.M."/>
            <person name="Lawson T."/>
            <person name="Leese F."/>
            <person name="Lindquist E."/>
            <person name="Lobanov A."/>
            <person name="Lomsadze A."/>
            <person name="Malik S.B."/>
            <person name="Marsh M.E."/>
            <person name="Mackinder L."/>
            <person name="Mock T."/>
            <person name="Mueller-Roeber B."/>
            <person name="Pagarete A."/>
            <person name="Parker M."/>
            <person name="Probert I."/>
            <person name="Quesneville H."/>
            <person name="Raines C."/>
            <person name="Rensing S.A."/>
            <person name="Riano-Pachon D.M."/>
            <person name="Richier S."/>
            <person name="Rokitta S."/>
            <person name="Shiraiwa Y."/>
            <person name="Soanes D.M."/>
            <person name="van der Giezen M."/>
            <person name="Wahlund T.M."/>
            <person name="Williams B."/>
            <person name="Wilson W."/>
            <person name="Wolfe G."/>
            <person name="Wurch L.L."/>
        </authorList>
    </citation>
    <scope>NUCLEOTIDE SEQUENCE</scope>
</reference>
<reference evidence="3" key="2">
    <citation type="submission" date="2024-10" db="UniProtKB">
        <authorList>
            <consortium name="EnsemblProtists"/>
        </authorList>
    </citation>
    <scope>IDENTIFICATION</scope>
</reference>
<dbReference type="HOGENOM" id="CLU_267110_0_0_1"/>
<dbReference type="PANTHER" id="PTHR33050">
    <property type="entry name" value="REVERSE TRANSCRIPTASE DOMAIN-CONTAINING PROTEIN"/>
    <property type="match status" value="1"/>
</dbReference>
<proteinExistence type="predicted"/>
<dbReference type="PaxDb" id="2903-EOD35647"/>
<dbReference type="GeneID" id="17280918"/>
<evidence type="ECO:0000256" key="1">
    <source>
        <dbReference type="SAM" id="MobiDB-lite"/>
    </source>
</evidence>
<feature type="compositionally biased region" description="Basic and acidic residues" evidence="1">
    <location>
        <begin position="279"/>
        <end position="293"/>
    </location>
</feature>
<dbReference type="KEGG" id="ehx:EMIHUDRAFT_227425"/>
<dbReference type="InterPro" id="IPR025475">
    <property type="entry name" value="DUF4326"/>
</dbReference>
<feature type="domain" description="DUF4326" evidence="2">
    <location>
        <begin position="371"/>
        <end position="492"/>
    </location>
</feature>
<organism evidence="3 4">
    <name type="scientific">Emiliania huxleyi (strain CCMP1516)</name>
    <dbReference type="NCBI Taxonomy" id="280463"/>
    <lineage>
        <taxon>Eukaryota</taxon>
        <taxon>Haptista</taxon>
        <taxon>Haptophyta</taxon>
        <taxon>Prymnesiophyceae</taxon>
        <taxon>Isochrysidales</taxon>
        <taxon>Noelaerhabdaceae</taxon>
        <taxon>Emiliania</taxon>
    </lineage>
</organism>